<protein>
    <submittedName>
        <fullName evidence="1">Uncharacterized protein</fullName>
    </submittedName>
</protein>
<organism evidence="1 2">
    <name type="scientific">Microcystis aeruginosa NIES-2519</name>
    <dbReference type="NCBI Taxonomy" id="2303981"/>
    <lineage>
        <taxon>Bacteria</taxon>
        <taxon>Bacillati</taxon>
        <taxon>Cyanobacteriota</taxon>
        <taxon>Cyanophyceae</taxon>
        <taxon>Oscillatoriophycideae</taxon>
        <taxon>Chroococcales</taxon>
        <taxon>Microcystaceae</taxon>
        <taxon>Microcystis</taxon>
    </lineage>
</organism>
<dbReference type="RefSeq" id="WP_172969774.1">
    <property type="nucleotide sequence ID" value="NZ_BHVO01000060.1"/>
</dbReference>
<sequence length="53" mass="6250">MHYRKIKKLLSLALITFALLLPFWEDSRVQEEAKPKLVDLIEILIQATKILEE</sequence>
<evidence type="ECO:0000313" key="2">
    <source>
        <dbReference type="Proteomes" id="UP000323569"/>
    </source>
</evidence>
<accession>A0A5A5RGS8</accession>
<dbReference type="Proteomes" id="UP000323569">
    <property type="component" value="Unassembled WGS sequence"/>
</dbReference>
<name>A0A5A5RGS8_MICAE</name>
<proteinExistence type="predicted"/>
<gene>
    <name evidence="1" type="ORF">MiYa_03107</name>
</gene>
<reference evidence="1 2" key="1">
    <citation type="submission" date="2018-09" db="EMBL/GenBank/DDBJ databases">
        <title>Evolutionary history of phycoerythrin pigmentation in the water bloom-forming cyanobacterium Microcystis aeruginosa.</title>
        <authorList>
            <person name="Tanabe Y."/>
            <person name="Tanabe Y."/>
            <person name="Yamaguchi H."/>
        </authorList>
    </citation>
    <scope>NUCLEOTIDE SEQUENCE [LARGE SCALE GENOMIC DNA]</scope>
    <source>
        <strain evidence="1 2">NIES-2519</strain>
    </source>
</reference>
<evidence type="ECO:0000313" key="1">
    <source>
        <dbReference type="EMBL" id="GCA71566.1"/>
    </source>
</evidence>
<comment type="caution">
    <text evidence="1">The sequence shown here is derived from an EMBL/GenBank/DDBJ whole genome shotgun (WGS) entry which is preliminary data.</text>
</comment>
<dbReference type="AlphaFoldDB" id="A0A5A5RGS8"/>
<dbReference type="EMBL" id="BHVO01000060">
    <property type="protein sequence ID" value="GCA71566.1"/>
    <property type="molecule type" value="Genomic_DNA"/>
</dbReference>